<accession>A0A3N7JXR7</accession>
<dbReference type="NCBIfam" id="TIGR03859">
    <property type="entry name" value="PQQ_PqqD"/>
    <property type="match status" value="1"/>
</dbReference>
<dbReference type="NCBIfam" id="NF002535">
    <property type="entry name" value="PRK02079.1"/>
    <property type="match status" value="1"/>
</dbReference>
<dbReference type="GO" id="GO:0018189">
    <property type="term" value="P:pyrroloquinoline quinone biosynthetic process"/>
    <property type="evidence" value="ECO:0007669"/>
    <property type="project" value="UniProtKB-UniPathway"/>
</dbReference>
<dbReference type="Proteomes" id="UP000267464">
    <property type="component" value="Unassembled WGS sequence"/>
</dbReference>
<reference evidence="4 5" key="2">
    <citation type="submission" date="2018-12" db="EMBL/GenBank/DDBJ databases">
        <title>Rhizobacter gummiphilus sp. nov., a rubber-degrading bacterium isolated from the soil of a botanical garden in Japan.</title>
        <authorList>
            <person name="Shunsuke S.S."/>
        </authorList>
    </citation>
    <scope>NUCLEOTIDE SEQUENCE [LARGE SCALE GENOMIC DNA]</scope>
    <source>
        <strain evidence="4 5">S-16</strain>
    </source>
</reference>
<dbReference type="Pfam" id="PF05402">
    <property type="entry name" value="PqqD"/>
    <property type="match status" value="1"/>
</dbReference>
<evidence type="ECO:0000256" key="2">
    <source>
        <dbReference type="ARBA" id="ARBA00011741"/>
    </source>
</evidence>
<comment type="caution">
    <text evidence="4">The sequence shown here is derived from an EMBL/GenBank/DDBJ whole genome shotgun (WGS) entry which is preliminary data.</text>
</comment>
<keyword evidence="3" id="KW-0884">PQQ biosynthesis</keyword>
<organism evidence="4 5">
    <name type="scientific">Piscinibacter terrae</name>
    <dbReference type="NCBI Taxonomy" id="2496871"/>
    <lineage>
        <taxon>Bacteria</taxon>
        <taxon>Pseudomonadati</taxon>
        <taxon>Pseudomonadota</taxon>
        <taxon>Betaproteobacteria</taxon>
        <taxon>Burkholderiales</taxon>
        <taxon>Sphaerotilaceae</taxon>
        <taxon>Piscinibacter</taxon>
    </lineage>
</organism>
<sequence length="88" mass="9773">MSVVTDFHPALSPMFRLQFEPAQEAWVLLYPEGMVRLSDTAAVVLRRCDGSASVGQIIEALQREFPGAELEDDVRGFIADARQHGWVA</sequence>
<comment type="pathway">
    <text evidence="1">Cofactor biosynthesis; pyrroloquinoline quinone biosynthesis.</text>
</comment>
<evidence type="ECO:0000313" key="4">
    <source>
        <dbReference type="EMBL" id="RQP25629.1"/>
    </source>
</evidence>
<dbReference type="RefSeq" id="WP_124538282.1">
    <property type="nucleotide sequence ID" value="NZ_QUSW01000001.1"/>
</dbReference>
<keyword evidence="5" id="KW-1185">Reference proteome</keyword>
<dbReference type="UniPathway" id="UPA00539"/>
<dbReference type="InterPro" id="IPR022479">
    <property type="entry name" value="PqqD_bac"/>
</dbReference>
<dbReference type="AlphaFoldDB" id="A0A3N7JXR7"/>
<evidence type="ECO:0000256" key="3">
    <source>
        <dbReference type="ARBA" id="ARBA00022905"/>
    </source>
</evidence>
<dbReference type="GO" id="GO:0048038">
    <property type="term" value="F:quinone binding"/>
    <property type="evidence" value="ECO:0007669"/>
    <property type="project" value="InterPro"/>
</dbReference>
<evidence type="ECO:0000256" key="1">
    <source>
        <dbReference type="ARBA" id="ARBA00004886"/>
    </source>
</evidence>
<reference evidence="4 5" key="1">
    <citation type="submission" date="2018-08" db="EMBL/GenBank/DDBJ databases">
        <authorList>
            <person name="Khan S.A."/>
            <person name="Jeon C.O."/>
            <person name="Chun B.H."/>
            <person name="Jeong S.E."/>
        </authorList>
    </citation>
    <scope>NUCLEOTIDE SEQUENCE [LARGE SCALE GENOMIC DNA]</scope>
    <source>
        <strain evidence="4 5">S-16</strain>
    </source>
</reference>
<dbReference type="Gene3D" id="1.10.10.1150">
    <property type="entry name" value="Coenzyme PQQ synthesis protein D (PqqD)"/>
    <property type="match status" value="1"/>
</dbReference>
<protein>
    <submittedName>
        <fullName evidence="4">Pyrroloquinoline quinone biosynthesis peptide chaperone PqqD</fullName>
    </submittedName>
</protein>
<gene>
    <name evidence="4" type="primary">pqqD</name>
    <name evidence="4" type="ORF">DZC73_00690</name>
</gene>
<proteinExistence type="predicted"/>
<name>A0A3N7JXR7_9BURK</name>
<dbReference type="EMBL" id="QUSW01000001">
    <property type="protein sequence ID" value="RQP25629.1"/>
    <property type="molecule type" value="Genomic_DNA"/>
</dbReference>
<comment type="subunit">
    <text evidence="2">Monomer. Interacts with PqqE.</text>
</comment>
<dbReference type="InterPro" id="IPR041881">
    <property type="entry name" value="PqqD_sf"/>
</dbReference>
<dbReference type="InterPro" id="IPR008792">
    <property type="entry name" value="PQQD"/>
</dbReference>
<dbReference type="OrthoDB" id="7356791at2"/>
<evidence type="ECO:0000313" key="5">
    <source>
        <dbReference type="Proteomes" id="UP000267464"/>
    </source>
</evidence>